<feature type="compositionally biased region" description="Polar residues" evidence="1">
    <location>
        <begin position="169"/>
        <end position="186"/>
    </location>
</feature>
<feature type="compositionally biased region" description="Low complexity" evidence="1">
    <location>
        <begin position="292"/>
        <end position="301"/>
    </location>
</feature>
<feature type="compositionally biased region" description="Basic residues" evidence="1">
    <location>
        <begin position="311"/>
        <end position="320"/>
    </location>
</feature>
<dbReference type="GO" id="GO:0031625">
    <property type="term" value="F:ubiquitin protein ligase binding"/>
    <property type="evidence" value="ECO:0007669"/>
    <property type="project" value="TreeGrafter"/>
</dbReference>
<organism evidence="3 4">
    <name type="scientific">Pleurotus eryngii</name>
    <name type="common">Boletus of the steppes</name>
    <dbReference type="NCBI Taxonomy" id="5323"/>
    <lineage>
        <taxon>Eukaryota</taxon>
        <taxon>Fungi</taxon>
        <taxon>Dikarya</taxon>
        <taxon>Basidiomycota</taxon>
        <taxon>Agaricomycotina</taxon>
        <taxon>Agaricomycetes</taxon>
        <taxon>Agaricomycetidae</taxon>
        <taxon>Agaricales</taxon>
        <taxon>Pleurotineae</taxon>
        <taxon>Pleurotaceae</taxon>
        <taxon>Pleurotus</taxon>
    </lineage>
</organism>
<dbReference type="InterPro" id="IPR014756">
    <property type="entry name" value="Ig_E-set"/>
</dbReference>
<dbReference type="Pfam" id="PF02752">
    <property type="entry name" value="Arrestin_C"/>
    <property type="match status" value="1"/>
</dbReference>
<reference evidence="3" key="1">
    <citation type="submission" date="2020-11" db="EMBL/GenBank/DDBJ databases">
        <authorList>
            <consortium name="DOE Joint Genome Institute"/>
            <person name="Ahrendt S."/>
            <person name="Riley R."/>
            <person name="Andreopoulos W."/>
            <person name="Labutti K."/>
            <person name="Pangilinan J."/>
            <person name="Ruiz-Duenas F.J."/>
            <person name="Barrasa J.M."/>
            <person name="Sanchez-Garcia M."/>
            <person name="Camarero S."/>
            <person name="Miyauchi S."/>
            <person name="Serrano A."/>
            <person name="Linde D."/>
            <person name="Babiker R."/>
            <person name="Drula E."/>
            <person name="Ayuso-Fernandez I."/>
            <person name="Pacheco R."/>
            <person name="Padilla G."/>
            <person name="Ferreira P."/>
            <person name="Barriuso J."/>
            <person name="Kellner H."/>
            <person name="Castanera R."/>
            <person name="Alfaro M."/>
            <person name="Ramirez L."/>
            <person name="Pisabarro A.G."/>
            <person name="Kuo A."/>
            <person name="Tritt A."/>
            <person name="Lipzen A."/>
            <person name="He G."/>
            <person name="Yan M."/>
            <person name="Ng V."/>
            <person name="Cullen D."/>
            <person name="Martin F."/>
            <person name="Rosso M.-N."/>
            <person name="Henrissat B."/>
            <person name="Hibbett D."/>
            <person name="Martinez A.T."/>
            <person name="Grigoriev I.V."/>
        </authorList>
    </citation>
    <scope>NUCLEOTIDE SEQUENCE</scope>
    <source>
        <strain evidence="3">ATCC 90797</strain>
    </source>
</reference>
<protein>
    <recommendedName>
        <fullName evidence="2">Arrestin C-terminal-like domain-containing protein</fullName>
    </recommendedName>
</protein>
<accession>A0A9P6A915</accession>
<feature type="compositionally biased region" description="Basic and acidic residues" evidence="1">
    <location>
        <begin position="250"/>
        <end position="260"/>
    </location>
</feature>
<dbReference type="SUPFAM" id="SSF81296">
    <property type="entry name" value="E set domains"/>
    <property type="match status" value="1"/>
</dbReference>
<gene>
    <name evidence="3" type="ORF">BDN71DRAFT_1438963</name>
</gene>
<dbReference type="SMART" id="SM01017">
    <property type="entry name" value="Arrestin_C"/>
    <property type="match status" value="1"/>
</dbReference>
<keyword evidence="4" id="KW-1185">Reference proteome</keyword>
<dbReference type="InterPro" id="IPR014752">
    <property type="entry name" value="Arrestin-like_C"/>
</dbReference>
<dbReference type="GO" id="GO:0070086">
    <property type="term" value="P:ubiquitin-dependent endocytosis"/>
    <property type="evidence" value="ECO:0007669"/>
    <property type="project" value="TreeGrafter"/>
</dbReference>
<dbReference type="OrthoDB" id="2238745at2759"/>
<dbReference type="Proteomes" id="UP000807025">
    <property type="component" value="Unassembled WGS sequence"/>
</dbReference>
<dbReference type="AlphaFoldDB" id="A0A9P6A915"/>
<evidence type="ECO:0000256" key="1">
    <source>
        <dbReference type="SAM" id="MobiDB-lite"/>
    </source>
</evidence>
<sequence length="768" mass="86184">MFTDKPGKNTLSIRLAESAVFLRTNDFTGRSRDSRPALLRGLLVLDLVKPTKISSIELELTAKTSTSWPEGIGARRLEVTEDHTVFAATTIFFKAGPTPRRTASIGPGTHDEAVRDDWDDEPQHTTLPRRTDEHRGRLDTSDRASRRISLDSSVFQRYPVSHHEDHRLTQTPPYSPQSASPLTTPLMSPMERSASTLYSPHTSLRQDESPAQTLEDLRNALFDHSRHSSLSLNGGLFPRRDGSRSLSRRPSIEDIPEHEPGPSNHNSINSHMSATSPRSLSRHDHSLPNGTSSPRSVSRDPVSPDDDSKHDHRGRKHHRFSLASVSSAIRDVVRPASPRKPESREREGDHRRGRSLDKGKGKGKAVSKERPTLLKSGSDSIKSDKDRKDSWKEFKKGTYTYPISFQIPGHSPPTLQCNFGSVVWQLKATVHRPGAFKSKLVTSRDVNVICCPGSDDTEDTENIIVERQWEDQLQYFISISGRSFYIGGTVPVQFTLMPLAKVRIYRIGVYIEERVDYFTNMKRIARTDPINRTLLLSLKHDGKGGGHILPLDSDDVEAYQKSPLSTVLTRNEEPSEMASNFMGPGPWTFHHDLQLPTSCNILHFTNKNRRGNIVITHMLKCVIRIERGDDKHLDAKTGKRKLFDIVIQTPVQILSCRCNPDWISLPPYSESSEDWIHDQQQCPCVARKTGANDLLSRMNTRRSSDSSVSSVASSFVDAMSSPTPRRYETLLDQNTLFERLVAGQESEAGEVPPSYDAVTRERGGVNEH</sequence>
<evidence type="ECO:0000313" key="4">
    <source>
        <dbReference type="Proteomes" id="UP000807025"/>
    </source>
</evidence>
<feature type="region of interest" description="Disordered" evidence="1">
    <location>
        <begin position="97"/>
        <end position="188"/>
    </location>
</feature>
<feature type="region of interest" description="Disordered" evidence="1">
    <location>
        <begin position="744"/>
        <end position="768"/>
    </location>
</feature>
<feature type="compositionally biased region" description="Basic and acidic residues" evidence="1">
    <location>
        <begin position="129"/>
        <end position="149"/>
    </location>
</feature>
<dbReference type="InterPro" id="IPR011021">
    <property type="entry name" value="Arrestin-like_N"/>
</dbReference>
<evidence type="ECO:0000259" key="2">
    <source>
        <dbReference type="SMART" id="SM01017"/>
    </source>
</evidence>
<comment type="caution">
    <text evidence="3">The sequence shown here is derived from an EMBL/GenBank/DDBJ whole genome shotgun (WGS) entry which is preliminary data.</text>
</comment>
<feature type="compositionally biased region" description="Basic and acidic residues" evidence="1">
    <location>
        <begin position="339"/>
        <end position="372"/>
    </location>
</feature>
<proteinExistence type="predicted"/>
<dbReference type="InterPro" id="IPR011022">
    <property type="entry name" value="Arrestin_C-like"/>
</dbReference>
<dbReference type="Pfam" id="PF00339">
    <property type="entry name" value="Arrestin_N"/>
    <property type="match status" value="1"/>
</dbReference>
<dbReference type="Gene3D" id="2.60.40.640">
    <property type="match status" value="2"/>
</dbReference>
<feature type="region of interest" description="Disordered" evidence="1">
    <location>
        <begin position="228"/>
        <end position="389"/>
    </location>
</feature>
<dbReference type="GO" id="GO:0005829">
    <property type="term" value="C:cytosol"/>
    <property type="evidence" value="ECO:0007669"/>
    <property type="project" value="TreeGrafter"/>
</dbReference>
<feature type="compositionally biased region" description="Polar residues" evidence="1">
    <location>
        <begin position="263"/>
        <end position="279"/>
    </location>
</feature>
<evidence type="ECO:0000313" key="3">
    <source>
        <dbReference type="EMBL" id="KAF9501403.1"/>
    </source>
</evidence>
<feature type="compositionally biased region" description="Basic and acidic residues" evidence="1">
    <location>
        <begin position="758"/>
        <end position="768"/>
    </location>
</feature>
<dbReference type="EMBL" id="MU154523">
    <property type="protein sequence ID" value="KAF9501403.1"/>
    <property type="molecule type" value="Genomic_DNA"/>
</dbReference>
<dbReference type="GO" id="GO:0005886">
    <property type="term" value="C:plasma membrane"/>
    <property type="evidence" value="ECO:0007669"/>
    <property type="project" value="TreeGrafter"/>
</dbReference>
<dbReference type="PANTHER" id="PTHR11188:SF17">
    <property type="entry name" value="FI21816P1"/>
    <property type="match status" value="1"/>
</dbReference>
<dbReference type="InterPro" id="IPR050357">
    <property type="entry name" value="Arrestin_domain-protein"/>
</dbReference>
<dbReference type="GO" id="GO:0030674">
    <property type="term" value="F:protein-macromolecule adaptor activity"/>
    <property type="evidence" value="ECO:0007669"/>
    <property type="project" value="TreeGrafter"/>
</dbReference>
<name>A0A9P6A915_PLEER</name>
<dbReference type="PANTHER" id="PTHR11188">
    <property type="entry name" value="ARRESTIN DOMAIN CONTAINING PROTEIN"/>
    <property type="match status" value="1"/>
</dbReference>
<feature type="domain" description="Arrestin C-terminal-like" evidence="2">
    <location>
        <begin position="469"/>
        <end position="658"/>
    </location>
</feature>